<evidence type="ECO:0000256" key="6">
    <source>
        <dbReference type="ARBA" id="ARBA00022884"/>
    </source>
</evidence>
<name>A0ABX6C0Z5_9CHLR</name>
<keyword evidence="2 7" id="KW-0819">tRNA processing</keyword>
<dbReference type="InterPro" id="IPR014721">
    <property type="entry name" value="Ribsml_uS5_D2-typ_fold_subgr"/>
</dbReference>
<evidence type="ECO:0000256" key="1">
    <source>
        <dbReference type="ARBA" id="ARBA00002663"/>
    </source>
</evidence>
<sequence>MDRSRRLRKGPEFDTAYQKGTAVRGPLLVVRVSPNGLGRDRWGFAVGRRLAPLAHDRNRVRRRLREAARQAGGEQGRDIIVVAREGALTAPVAELAAELRRLLRRTSKGGAPGERRLAGDAEAAGQEQKQEGDR</sequence>
<dbReference type="Proteomes" id="UP000326331">
    <property type="component" value="Chromosome"/>
</dbReference>
<dbReference type="HAMAP" id="MF_00227">
    <property type="entry name" value="RNase_P"/>
    <property type="match status" value="1"/>
</dbReference>
<gene>
    <name evidence="7 10" type="primary">rnpA</name>
    <name evidence="10" type="ORF">Tbon_06505</name>
</gene>
<evidence type="ECO:0000256" key="2">
    <source>
        <dbReference type="ARBA" id="ARBA00022694"/>
    </source>
</evidence>
<dbReference type="EMBL" id="CP042829">
    <property type="protein sequence ID" value="QFG02957.1"/>
    <property type="molecule type" value="Genomic_DNA"/>
</dbReference>
<dbReference type="InterPro" id="IPR020539">
    <property type="entry name" value="RNase_P_CS"/>
</dbReference>
<accession>A0ABX6C0Z5</accession>
<keyword evidence="3 7" id="KW-0540">Nuclease</keyword>
<reference evidence="10 11" key="1">
    <citation type="submission" date="2019-10" db="EMBL/GenBank/DDBJ databases">
        <title>Thermopilla bonchosmolovskayae gen. nov., sp. nov., a moderately thermophilic Chloroflexi bacterium from a Chukotka hot spring (Arctic, Russia), representing a novel classis Thermopillaia, which include previously uncultivated lineage OLB14.</title>
        <authorList>
            <person name="Kochetkova T.V."/>
            <person name="Zayulina K.S."/>
            <person name="Zhigarkov V.S."/>
            <person name="Minaev N.V."/>
            <person name="Novikov A."/>
            <person name="Toshchakov S.V."/>
            <person name="Elcheninov A.G."/>
            <person name="Kublanov I.V."/>
        </authorList>
    </citation>
    <scope>NUCLEOTIDE SEQUENCE [LARGE SCALE GENOMIC DNA]</scope>
    <source>
        <strain evidence="10 11">3753O</strain>
    </source>
</reference>
<keyword evidence="5 7" id="KW-0378">Hydrolase</keyword>
<comment type="function">
    <text evidence="1 7">RNaseP catalyzes the removal of the 5'-leader sequence from pre-tRNA to produce the mature 5'-terminus. It can also cleave other RNA substrates such as 4.5S RNA. The protein component plays an auxiliary but essential role in vivo by binding to the 5'-leader sequence and broadening the substrate specificity of the ribozyme.</text>
</comment>
<dbReference type="Gene3D" id="3.30.230.10">
    <property type="match status" value="1"/>
</dbReference>
<dbReference type="PANTHER" id="PTHR33992:SF1">
    <property type="entry name" value="RIBONUCLEASE P PROTEIN COMPONENT"/>
    <property type="match status" value="1"/>
</dbReference>
<evidence type="ECO:0000256" key="8">
    <source>
        <dbReference type="NCBIfam" id="TIGR00188"/>
    </source>
</evidence>
<comment type="catalytic activity">
    <reaction evidence="7">
        <text>Endonucleolytic cleavage of RNA, removing 5'-extranucleotides from tRNA precursor.</text>
        <dbReference type="EC" id="3.1.26.5"/>
    </reaction>
</comment>
<dbReference type="Pfam" id="PF00825">
    <property type="entry name" value="Ribonuclease_P"/>
    <property type="match status" value="1"/>
</dbReference>
<dbReference type="PROSITE" id="PS00648">
    <property type="entry name" value="RIBONUCLEASE_P"/>
    <property type="match status" value="1"/>
</dbReference>
<proteinExistence type="inferred from homology"/>
<evidence type="ECO:0000313" key="11">
    <source>
        <dbReference type="Proteomes" id="UP000326331"/>
    </source>
</evidence>
<dbReference type="InterPro" id="IPR020568">
    <property type="entry name" value="Ribosomal_Su5_D2-typ_SF"/>
</dbReference>
<comment type="subunit">
    <text evidence="7">Consists of a catalytic RNA component (M1 or rnpB) and a protein subunit.</text>
</comment>
<keyword evidence="6 7" id="KW-0694">RNA-binding</keyword>
<protein>
    <recommendedName>
        <fullName evidence="7 8">Ribonuclease P protein component</fullName>
        <shortName evidence="7">RNase P protein</shortName>
        <shortName evidence="7">RNaseP protein</shortName>
        <ecNumber evidence="7 8">3.1.26.5</ecNumber>
    </recommendedName>
    <alternativeName>
        <fullName evidence="7">Protein C5</fullName>
    </alternativeName>
</protein>
<dbReference type="EC" id="3.1.26.5" evidence="7 8"/>
<organism evidence="10 11">
    <name type="scientific">Tepidiforma bonchosmolovskayae</name>
    <dbReference type="NCBI Taxonomy" id="2601677"/>
    <lineage>
        <taxon>Bacteria</taxon>
        <taxon>Bacillati</taxon>
        <taxon>Chloroflexota</taxon>
        <taxon>Tepidiformia</taxon>
        <taxon>Tepidiformales</taxon>
        <taxon>Tepidiformaceae</taxon>
        <taxon>Tepidiforma</taxon>
    </lineage>
</organism>
<dbReference type="InterPro" id="IPR000100">
    <property type="entry name" value="RNase_P"/>
</dbReference>
<keyword evidence="11" id="KW-1185">Reference proteome</keyword>
<comment type="similarity">
    <text evidence="7">Belongs to the RnpA family.</text>
</comment>
<evidence type="ECO:0000313" key="10">
    <source>
        <dbReference type="EMBL" id="QFG02957.1"/>
    </source>
</evidence>
<evidence type="ECO:0000256" key="9">
    <source>
        <dbReference type="SAM" id="MobiDB-lite"/>
    </source>
</evidence>
<evidence type="ECO:0000256" key="5">
    <source>
        <dbReference type="ARBA" id="ARBA00022801"/>
    </source>
</evidence>
<feature type="region of interest" description="Disordered" evidence="9">
    <location>
        <begin position="104"/>
        <end position="134"/>
    </location>
</feature>
<dbReference type="GO" id="GO:0004526">
    <property type="term" value="F:ribonuclease P activity"/>
    <property type="evidence" value="ECO:0007669"/>
    <property type="project" value="UniProtKB-EC"/>
</dbReference>
<dbReference type="SUPFAM" id="SSF54211">
    <property type="entry name" value="Ribosomal protein S5 domain 2-like"/>
    <property type="match status" value="1"/>
</dbReference>
<evidence type="ECO:0000256" key="4">
    <source>
        <dbReference type="ARBA" id="ARBA00022759"/>
    </source>
</evidence>
<keyword evidence="4 7" id="KW-0255">Endonuclease</keyword>
<dbReference type="PANTHER" id="PTHR33992">
    <property type="entry name" value="RIBONUCLEASE P PROTEIN COMPONENT"/>
    <property type="match status" value="1"/>
</dbReference>
<dbReference type="NCBIfam" id="TIGR00188">
    <property type="entry name" value="rnpA"/>
    <property type="match status" value="1"/>
</dbReference>
<evidence type="ECO:0000256" key="3">
    <source>
        <dbReference type="ARBA" id="ARBA00022722"/>
    </source>
</evidence>
<evidence type="ECO:0000256" key="7">
    <source>
        <dbReference type="HAMAP-Rule" id="MF_00227"/>
    </source>
</evidence>
<dbReference type="RefSeq" id="WP_158066875.1">
    <property type="nucleotide sequence ID" value="NZ_CP042829.1"/>
</dbReference>